<dbReference type="SMART" id="SM00233">
    <property type="entry name" value="PH"/>
    <property type="match status" value="1"/>
</dbReference>
<evidence type="ECO:0000313" key="5">
    <source>
        <dbReference type="Proteomes" id="UP000332933"/>
    </source>
</evidence>
<evidence type="ECO:0000313" key="3">
    <source>
        <dbReference type="EMBL" id="KAF0695414.1"/>
    </source>
</evidence>
<feature type="region of interest" description="Disordered" evidence="1">
    <location>
        <begin position="1"/>
        <end position="61"/>
    </location>
</feature>
<dbReference type="Pfam" id="PF00169">
    <property type="entry name" value="PH"/>
    <property type="match status" value="1"/>
</dbReference>
<dbReference type="Gene3D" id="2.30.29.30">
    <property type="entry name" value="Pleckstrin-homology domain (PH domain)/Phosphotyrosine-binding domain (PTB)"/>
    <property type="match status" value="1"/>
</dbReference>
<evidence type="ECO:0000313" key="4">
    <source>
        <dbReference type="EMBL" id="VFT90596.1"/>
    </source>
</evidence>
<organism evidence="4 5">
    <name type="scientific">Aphanomyces stellatus</name>
    <dbReference type="NCBI Taxonomy" id="120398"/>
    <lineage>
        <taxon>Eukaryota</taxon>
        <taxon>Sar</taxon>
        <taxon>Stramenopiles</taxon>
        <taxon>Oomycota</taxon>
        <taxon>Saprolegniomycetes</taxon>
        <taxon>Saprolegniales</taxon>
        <taxon>Verrucalvaceae</taxon>
        <taxon>Aphanomyces</taxon>
    </lineage>
</organism>
<feature type="compositionally biased region" description="Low complexity" evidence="1">
    <location>
        <begin position="16"/>
        <end position="35"/>
    </location>
</feature>
<name>A0A485KZC0_9STRA</name>
<protein>
    <submittedName>
        <fullName evidence="4">Aste57867_13763 protein</fullName>
    </submittedName>
</protein>
<feature type="region of interest" description="Disordered" evidence="1">
    <location>
        <begin position="198"/>
        <end position="230"/>
    </location>
</feature>
<dbReference type="Proteomes" id="UP000332933">
    <property type="component" value="Unassembled WGS sequence"/>
</dbReference>
<dbReference type="PROSITE" id="PS50003">
    <property type="entry name" value="PH_DOMAIN"/>
    <property type="match status" value="1"/>
</dbReference>
<evidence type="ECO:0000256" key="1">
    <source>
        <dbReference type="SAM" id="MobiDB-lite"/>
    </source>
</evidence>
<dbReference type="AlphaFoldDB" id="A0A485KZC0"/>
<sequence>MATPPGIQTTDLEYRPISPHSSSLSSSPIDSLSPHGKSPHRQRRCNCSMSSSPRDSSSLVPPVLAPTAVLHRGMLYKRGQGGLFHRASWKLREVVLTPTSLRYYDLHVRKGELDLTRCTARCVQVLPRGDAPWNGERHTTGWRFALHTPKRRMLFAALTEDEMNVWVRHLHVAIAMCRRDDRVIYHMPAVVERQRTISAALMSPRHRPPPPSPLRGAENPKDASPRTAVSVGQSHAILLQAHRKRTCEMDALVEAMCSRSFAATELEVEF</sequence>
<feature type="domain" description="PH" evidence="2">
    <location>
        <begin position="68"/>
        <end position="175"/>
    </location>
</feature>
<dbReference type="EMBL" id="VJMH01005480">
    <property type="protein sequence ID" value="KAF0695414.1"/>
    <property type="molecule type" value="Genomic_DNA"/>
</dbReference>
<feature type="compositionally biased region" description="Low complexity" evidence="1">
    <location>
        <begin position="48"/>
        <end position="58"/>
    </location>
</feature>
<accession>A0A485KZC0</accession>
<dbReference type="EMBL" id="CAADRA010005501">
    <property type="protein sequence ID" value="VFT90596.1"/>
    <property type="molecule type" value="Genomic_DNA"/>
</dbReference>
<evidence type="ECO:0000259" key="2">
    <source>
        <dbReference type="PROSITE" id="PS50003"/>
    </source>
</evidence>
<dbReference type="OrthoDB" id="185175at2759"/>
<dbReference type="SUPFAM" id="SSF50729">
    <property type="entry name" value="PH domain-like"/>
    <property type="match status" value="1"/>
</dbReference>
<reference evidence="3" key="2">
    <citation type="submission" date="2019-06" db="EMBL/GenBank/DDBJ databases">
        <title>Genomics analysis of Aphanomyces spp. identifies a new class of oomycete effector associated with host adaptation.</title>
        <authorList>
            <person name="Gaulin E."/>
        </authorList>
    </citation>
    <scope>NUCLEOTIDE SEQUENCE</scope>
    <source>
        <strain evidence="3">CBS 578.67</strain>
    </source>
</reference>
<reference evidence="4 5" key="1">
    <citation type="submission" date="2019-03" db="EMBL/GenBank/DDBJ databases">
        <authorList>
            <person name="Gaulin E."/>
            <person name="Dumas B."/>
        </authorList>
    </citation>
    <scope>NUCLEOTIDE SEQUENCE [LARGE SCALE GENOMIC DNA]</scope>
    <source>
        <strain evidence="4">CBS 568.67</strain>
    </source>
</reference>
<dbReference type="InterPro" id="IPR011993">
    <property type="entry name" value="PH-like_dom_sf"/>
</dbReference>
<gene>
    <name evidence="4" type="primary">Aste57867_13763</name>
    <name evidence="3" type="ORF">As57867_013713</name>
    <name evidence="4" type="ORF">ASTE57867_13763</name>
</gene>
<dbReference type="InterPro" id="IPR001849">
    <property type="entry name" value="PH_domain"/>
</dbReference>
<keyword evidence="5" id="KW-1185">Reference proteome</keyword>
<proteinExistence type="predicted"/>
<feature type="compositionally biased region" description="Polar residues" evidence="1">
    <location>
        <begin position="1"/>
        <end position="11"/>
    </location>
</feature>